<dbReference type="Proteomes" id="UP000242770">
    <property type="component" value="Unassembled WGS sequence"/>
</dbReference>
<dbReference type="EMBL" id="CCFA01002819">
    <property type="protein sequence ID" value="CDS00613.1"/>
    <property type="molecule type" value="Genomic_DNA"/>
</dbReference>
<evidence type="ECO:0008006" key="3">
    <source>
        <dbReference type="Google" id="ProtNLM"/>
    </source>
</evidence>
<evidence type="ECO:0000313" key="2">
    <source>
        <dbReference type="Proteomes" id="UP000242770"/>
    </source>
</evidence>
<dbReference type="AlphaFoldDB" id="A0A0F7RZ20"/>
<organism evidence="1 2">
    <name type="scientific">Sporisorium scitamineum</name>
    <dbReference type="NCBI Taxonomy" id="49012"/>
    <lineage>
        <taxon>Eukaryota</taxon>
        <taxon>Fungi</taxon>
        <taxon>Dikarya</taxon>
        <taxon>Basidiomycota</taxon>
        <taxon>Ustilaginomycotina</taxon>
        <taxon>Ustilaginomycetes</taxon>
        <taxon>Ustilaginales</taxon>
        <taxon>Ustilaginaceae</taxon>
        <taxon>Sporisorium</taxon>
    </lineage>
</organism>
<accession>A0A0F7RZ20</accession>
<keyword evidence="2" id="KW-1185">Reference proteome</keyword>
<evidence type="ECO:0000313" key="1">
    <source>
        <dbReference type="EMBL" id="CDS00613.1"/>
    </source>
</evidence>
<reference evidence="2" key="1">
    <citation type="submission" date="2014-06" db="EMBL/GenBank/DDBJ databases">
        <authorList>
            <person name="Berkman P.J."/>
        </authorList>
    </citation>
    <scope>NUCLEOTIDE SEQUENCE [LARGE SCALE GENOMIC DNA]</scope>
</reference>
<sequence length="271" mass="30166">MPHTSKGATAWLQTESTLAAMLISPLQQHASASTTSATAATNLPDITTMLGMLGSQILSAQYLASCSSTSNGRQAEGIMELLDESRRGDQQTFRRLVWLWPEAFDHILALIQDHTVFNTNRCCSTKLQLAVFLYHMDQHGKGASLHNIAHHLGFSTGSVVNYTNNVATALFDLRKMAIPWATEDDKIKAKAWVHSRTGVRAWQHGFAMVDGMLVPLQFSPGMEGHFDQKKKYSLNVQLVILMHNLQEQLEDSLYDSSELEQGMRVVAWLHS</sequence>
<proteinExistence type="predicted"/>
<gene>
    <name evidence="1" type="primary">SSCI47080.1</name>
</gene>
<dbReference type="STRING" id="49012.A0A0F7RZ20"/>
<protein>
    <recommendedName>
        <fullName evidence="3">DDE Tnp4 domain-containing protein</fullName>
    </recommendedName>
</protein>
<name>A0A0F7RZ20_9BASI</name>